<proteinExistence type="predicted"/>
<evidence type="ECO:0000313" key="3">
    <source>
        <dbReference type="Proteomes" id="UP000814176"/>
    </source>
</evidence>
<accession>A0ABQ8KLQ2</accession>
<dbReference type="PANTHER" id="PTHR30575:SF0">
    <property type="entry name" value="XAA-ARG DIPEPTIDASE"/>
    <property type="match status" value="1"/>
</dbReference>
<dbReference type="InterPro" id="IPR052030">
    <property type="entry name" value="Peptidase_M20/M20A_hydrolases"/>
</dbReference>
<organism evidence="2 3">
    <name type="scientific">Rhodofomes roseus</name>
    <dbReference type="NCBI Taxonomy" id="34475"/>
    <lineage>
        <taxon>Eukaryota</taxon>
        <taxon>Fungi</taxon>
        <taxon>Dikarya</taxon>
        <taxon>Basidiomycota</taxon>
        <taxon>Agaricomycotina</taxon>
        <taxon>Agaricomycetes</taxon>
        <taxon>Polyporales</taxon>
        <taxon>Rhodofomes</taxon>
    </lineage>
</organism>
<keyword evidence="1" id="KW-0732">Signal</keyword>
<dbReference type="EMBL" id="JADCUA010000006">
    <property type="protein sequence ID" value="KAH9838978.1"/>
    <property type="molecule type" value="Genomic_DNA"/>
</dbReference>
<dbReference type="GeneID" id="72001078"/>
<feature type="chain" id="PRO_5045788968" evidence="1">
    <location>
        <begin position="21"/>
        <end position="182"/>
    </location>
</feature>
<feature type="signal peptide" evidence="1">
    <location>
        <begin position="1"/>
        <end position="20"/>
    </location>
</feature>
<dbReference type="RefSeq" id="XP_047780733.1">
    <property type="nucleotide sequence ID" value="XM_047920346.1"/>
</dbReference>
<protein>
    <submittedName>
        <fullName evidence="2">Uncharacterized protein</fullName>
    </submittedName>
</protein>
<dbReference type="Gene3D" id="3.30.70.360">
    <property type="match status" value="1"/>
</dbReference>
<reference evidence="2 3" key="1">
    <citation type="journal article" date="2021" name="Environ. Microbiol.">
        <title>Gene family expansions and transcriptome signatures uncover fungal adaptations to wood decay.</title>
        <authorList>
            <person name="Hage H."/>
            <person name="Miyauchi S."/>
            <person name="Viragh M."/>
            <person name="Drula E."/>
            <person name="Min B."/>
            <person name="Chaduli D."/>
            <person name="Navarro D."/>
            <person name="Favel A."/>
            <person name="Norest M."/>
            <person name="Lesage-Meessen L."/>
            <person name="Balint B."/>
            <person name="Merenyi Z."/>
            <person name="de Eugenio L."/>
            <person name="Morin E."/>
            <person name="Martinez A.T."/>
            <person name="Baldrian P."/>
            <person name="Stursova M."/>
            <person name="Martinez M.J."/>
            <person name="Novotny C."/>
            <person name="Magnuson J.K."/>
            <person name="Spatafora J.W."/>
            <person name="Maurice S."/>
            <person name="Pangilinan J."/>
            <person name="Andreopoulos W."/>
            <person name="LaButti K."/>
            <person name="Hundley H."/>
            <person name="Na H."/>
            <person name="Kuo A."/>
            <person name="Barry K."/>
            <person name="Lipzen A."/>
            <person name="Henrissat B."/>
            <person name="Riley R."/>
            <person name="Ahrendt S."/>
            <person name="Nagy L.G."/>
            <person name="Grigoriev I.V."/>
            <person name="Martin F."/>
            <person name="Rosso M.N."/>
        </authorList>
    </citation>
    <scope>NUCLEOTIDE SEQUENCE [LARGE SCALE GENOMIC DNA]</scope>
    <source>
        <strain evidence="2 3">CIRM-BRFM 1785</strain>
    </source>
</reference>
<name>A0ABQ8KLQ2_9APHY</name>
<evidence type="ECO:0000256" key="1">
    <source>
        <dbReference type="SAM" id="SignalP"/>
    </source>
</evidence>
<evidence type="ECO:0000313" key="2">
    <source>
        <dbReference type="EMBL" id="KAH9838978.1"/>
    </source>
</evidence>
<dbReference type="PANTHER" id="PTHR30575">
    <property type="entry name" value="PEPTIDASE M20"/>
    <property type="match status" value="1"/>
</dbReference>
<gene>
    <name evidence="2" type="ORF">C8Q71DRAFT_703882</name>
</gene>
<dbReference type="Proteomes" id="UP000814176">
    <property type="component" value="Unassembled WGS sequence"/>
</dbReference>
<comment type="caution">
    <text evidence="2">The sequence shown here is derived from an EMBL/GenBank/DDBJ whole genome shotgun (WGS) entry which is preliminary data.</text>
</comment>
<sequence length="182" mass="20429">MWSSLSTCAFLAYSIVSVLRQQIKPTRHVHGVVSRKHWAPKNTFIPDYAKMRCIVRAPRGEVKALRERVKACLECVCSLLLAPNEGRLMARSPLRLKRRCSCDGQSSRRSSPSLHLKFIPTEPNGGDHTPQFTKAAGMLEVHWLVIKTIKALALTGFRVVDDAESVENVRRFVSPLHSERAG</sequence>
<keyword evidence="3" id="KW-1185">Reference proteome</keyword>